<dbReference type="AlphaFoldDB" id="A0A0R3CX27"/>
<keyword evidence="4" id="KW-1185">Reference proteome</keyword>
<accession>A0A0R3CX27</accession>
<protein>
    <submittedName>
        <fullName evidence="2">Uncharacterized protein</fullName>
    </submittedName>
</protein>
<evidence type="ECO:0000313" key="2">
    <source>
        <dbReference type="EMBL" id="KRQ02090.1"/>
    </source>
</evidence>
<dbReference type="EMBL" id="LJYG01000005">
    <property type="protein sequence ID" value="KRQ17526.1"/>
    <property type="molecule type" value="Genomic_DNA"/>
</dbReference>
<feature type="compositionally biased region" description="Basic and acidic residues" evidence="1">
    <location>
        <begin position="1"/>
        <end position="10"/>
    </location>
</feature>
<proteinExistence type="predicted"/>
<dbReference type="RefSeq" id="WP_057740873.1">
    <property type="nucleotide sequence ID" value="NZ_LJYG01000005.1"/>
</dbReference>
<evidence type="ECO:0000256" key="1">
    <source>
        <dbReference type="SAM" id="MobiDB-lite"/>
    </source>
</evidence>
<sequence length="62" mass="6894">MADASRRQGDLFESPPTYSSIPIEAHQQMLELLKELLTEALTDSAVEAHDVNREDSGEQDHA</sequence>
<evidence type="ECO:0000313" key="3">
    <source>
        <dbReference type="EMBL" id="KRQ17526.1"/>
    </source>
</evidence>
<evidence type="ECO:0000313" key="4">
    <source>
        <dbReference type="Proteomes" id="UP000051936"/>
    </source>
</evidence>
<organism evidence="2 4">
    <name type="scientific">Bradyrhizobium manausense</name>
    <dbReference type="NCBI Taxonomy" id="989370"/>
    <lineage>
        <taxon>Bacteria</taxon>
        <taxon>Pseudomonadati</taxon>
        <taxon>Pseudomonadota</taxon>
        <taxon>Alphaproteobacteria</taxon>
        <taxon>Hyphomicrobiales</taxon>
        <taxon>Nitrobacteraceae</taxon>
        <taxon>Bradyrhizobium</taxon>
    </lineage>
</organism>
<comment type="caution">
    <text evidence="2">The sequence shown here is derived from an EMBL/GenBank/DDBJ whole genome shotgun (WGS) entry which is preliminary data.</text>
</comment>
<gene>
    <name evidence="3" type="ORF">AOQ71_01465</name>
    <name evidence="2" type="ORF">AOQ71_36520</name>
</gene>
<feature type="region of interest" description="Disordered" evidence="1">
    <location>
        <begin position="1"/>
        <end position="20"/>
    </location>
</feature>
<dbReference type="Proteomes" id="UP000051936">
    <property type="component" value="Unassembled WGS sequence"/>
</dbReference>
<name>A0A0R3CX27_9BRAD</name>
<reference evidence="2 4" key="1">
    <citation type="submission" date="2015-09" db="EMBL/GenBank/DDBJ databases">
        <title>Draft Genome Sequence of Bradyrhizobium manausense Strain BR 3351T, a Novel Symbiotic Nitrogen-Fixing Alphaproteobacterium Isolated from Brazilian Amazon Rain Forest.</title>
        <authorList>
            <person name="De Araujo J.L."/>
            <person name="Zilli J.E."/>
        </authorList>
    </citation>
    <scope>NUCLEOTIDE SEQUENCE [LARGE SCALE GENOMIC DNA]</scope>
    <source>
        <strain evidence="2 4">BR3351</strain>
    </source>
</reference>
<dbReference type="EMBL" id="LJYG01000111">
    <property type="protein sequence ID" value="KRQ02090.1"/>
    <property type="molecule type" value="Genomic_DNA"/>
</dbReference>